<name>A0A649VCR1_9CAUD</name>
<proteinExistence type="predicted"/>
<sequence length="68" mass="7748">MYSVTVQLNHVKDSDDLLLQLVRLQMAFNQDVDWLAKLAQRTNRGCGPFPLAYKGIQRIGTIEVMRNG</sequence>
<gene>
    <name evidence="1" type="primary">57</name>
    <name evidence="1" type="ORF">PBI_INDLULAMITHI_57</name>
</gene>
<reference evidence="1 2" key="1">
    <citation type="submission" date="2019-10" db="EMBL/GenBank/DDBJ databases">
        <authorList>
            <person name="Garlena R.A."/>
            <person name="Russell D.A."/>
            <person name="Pope W.H."/>
            <person name="Jacobs-Sera D."/>
            <person name="Hatfull G.F."/>
        </authorList>
    </citation>
    <scope>NUCLEOTIDE SEQUENCE [LARGE SCALE GENOMIC DNA]</scope>
</reference>
<keyword evidence="2" id="KW-1185">Reference proteome</keyword>
<dbReference type="EMBL" id="MN585993">
    <property type="protein sequence ID" value="QGJ90096.1"/>
    <property type="molecule type" value="Genomic_DNA"/>
</dbReference>
<evidence type="ECO:0000313" key="2">
    <source>
        <dbReference type="Proteomes" id="UP000423609"/>
    </source>
</evidence>
<dbReference type="RefSeq" id="YP_009853809.1">
    <property type="nucleotide sequence ID" value="NC_048824.1"/>
</dbReference>
<protein>
    <submittedName>
        <fullName evidence="1">Uncharacterized protein</fullName>
    </submittedName>
</protein>
<accession>A0A649VCR1</accession>
<dbReference type="KEGG" id="vg:55624494"/>
<evidence type="ECO:0000313" key="1">
    <source>
        <dbReference type="EMBL" id="QGJ90096.1"/>
    </source>
</evidence>
<organism evidence="1 2">
    <name type="scientific">Mycobacterium phage Indlulamithi</name>
    <dbReference type="NCBI Taxonomy" id="2656582"/>
    <lineage>
        <taxon>Viruses</taxon>
        <taxon>Duplodnaviria</taxon>
        <taxon>Heunggongvirae</taxon>
        <taxon>Uroviricota</taxon>
        <taxon>Caudoviricetes</taxon>
        <taxon>Indlulamithivirus</taxon>
        <taxon>Indlulamithivirus indlulamithi</taxon>
    </lineage>
</organism>
<dbReference type="Proteomes" id="UP000423609">
    <property type="component" value="Segment"/>
</dbReference>
<dbReference type="GeneID" id="55624494"/>